<feature type="domain" description="RmlD-like substrate binding" evidence="1">
    <location>
        <begin position="514"/>
        <end position="648"/>
    </location>
</feature>
<dbReference type="InterPro" id="IPR029903">
    <property type="entry name" value="RmlD-like-bd"/>
</dbReference>
<dbReference type="InterPro" id="IPR036291">
    <property type="entry name" value="NAD(P)-bd_dom_sf"/>
</dbReference>
<dbReference type="InterPro" id="IPR001360">
    <property type="entry name" value="Glyco_hydro_1"/>
</dbReference>
<dbReference type="Gene3D" id="3.40.50.720">
    <property type="entry name" value="NAD(P)-binding Rossmann-like Domain"/>
    <property type="match status" value="1"/>
</dbReference>
<dbReference type="RefSeq" id="WP_133316979.1">
    <property type="nucleotide sequence ID" value="NZ_SMTL01000003.1"/>
</dbReference>
<dbReference type="Proteomes" id="UP000295238">
    <property type="component" value="Unassembled WGS sequence"/>
</dbReference>
<dbReference type="GO" id="GO:0005975">
    <property type="term" value="P:carbohydrate metabolic process"/>
    <property type="evidence" value="ECO:0007669"/>
    <property type="project" value="InterPro"/>
</dbReference>
<dbReference type="Pfam" id="PF00232">
    <property type="entry name" value="Glyco_hydro_1"/>
    <property type="match status" value="1"/>
</dbReference>
<organism evidence="2 3">
    <name type="scientific">Rhizobium deserti</name>
    <dbReference type="NCBI Taxonomy" id="2547961"/>
    <lineage>
        <taxon>Bacteria</taxon>
        <taxon>Pseudomonadati</taxon>
        <taxon>Pseudomonadota</taxon>
        <taxon>Alphaproteobacteria</taxon>
        <taxon>Hyphomicrobiales</taxon>
        <taxon>Rhizobiaceae</taxon>
        <taxon>Rhizobium/Agrobacterium group</taxon>
        <taxon>Rhizobium</taxon>
    </lineage>
</organism>
<dbReference type="OrthoDB" id="9803892at2"/>
<dbReference type="AlphaFoldDB" id="A0A4V3APC8"/>
<keyword evidence="3" id="KW-1185">Reference proteome</keyword>
<dbReference type="Pfam" id="PF04321">
    <property type="entry name" value="RmlD_sub_bind"/>
    <property type="match status" value="1"/>
</dbReference>
<protein>
    <submittedName>
        <fullName evidence="2">Glycosyl hydrolase family protein</fullName>
    </submittedName>
</protein>
<proteinExistence type="predicted"/>
<reference evidence="2 3" key="1">
    <citation type="submission" date="2019-03" db="EMBL/GenBank/DDBJ databases">
        <title>Rhizobium sp. nov., an bacterium isolated from biocrust in Mu Us Desert.</title>
        <authorList>
            <person name="Lixiong L."/>
        </authorList>
    </citation>
    <scope>NUCLEOTIDE SEQUENCE [LARGE SCALE GENOMIC DNA]</scope>
    <source>
        <strain evidence="2 3">SPY-1</strain>
    </source>
</reference>
<dbReference type="SUPFAM" id="SSF51445">
    <property type="entry name" value="(Trans)glycosidases"/>
    <property type="match status" value="1"/>
</dbReference>
<dbReference type="GO" id="GO:0004553">
    <property type="term" value="F:hydrolase activity, hydrolyzing O-glycosyl compounds"/>
    <property type="evidence" value="ECO:0007669"/>
    <property type="project" value="InterPro"/>
</dbReference>
<evidence type="ECO:0000313" key="2">
    <source>
        <dbReference type="EMBL" id="TDK35558.1"/>
    </source>
</evidence>
<evidence type="ECO:0000259" key="1">
    <source>
        <dbReference type="Pfam" id="PF04321"/>
    </source>
</evidence>
<dbReference type="EMBL" id="SMTL01000003">
    <property type="protein sequence ID" value="TDK35558.1"/>
    <property type="molecule type" value="Genomic_DNA"/>
</dbReference>
<dbReference type="InterPro" id="IPR017853">
    <property type="entry name" value="GH"/>
</dbReference>
<name>A0A4V3APC8_9HYPH</name>
<comment type="caution">
    <text evidence="2">The sequence shown here is derived from an EMBL/GenBank/DDBJ whole genome shotgun (WGS) entry which is preliminary data.</text>
</comment>
<dbReference type="Gene3D" id="3.90.25.10">
    <property type="entry name" value="UDP-galactose 4-epimerase, domain 1"/>
    <property type="match status" value="1"/>
</dbReference>
<keyword evidence="2" id="KW-0378">Hydrolase</keyword>
<sequence length="714" mass="79300">MTARAQPDKLELWGGVECSVVRIRKDWRDQVAETGHLDREEDLDRIAALGIRTLRYPVLWEKVCPSPSKVDFSWHDRRLARMSDLGIRPILGLLHHGSGPSFTGLMDREFPALFAAYAQKVARRCPHVTDFTPINEPLTTARFSGLYGHWYPHRKSMNAFARMMVNQCRAIADAMGAIREVTPGARLIQTEDLGKIFSSPALAYQAEHENQRRWLTFDLLHGLVDRHHPWFEILCRHGIDEAELEAFVDNPCMPDVIGINHYLTSDRFLENRRGAIPPGIGLGGNGRHRYADLEAVRVPMEPDATGPQARLREAWLRYKRPLAATECHHGSTRDEQLRWLHEVWNAAQALRAEGADIRAVTVWALLGLKDWNSLLLLNNQHYEPGAYDIRSPQPRRTAIGRATKEIAETGNFDHPVLKAPGWWRREQRFYVQPSIALPYDQMRSLFILSADGSFAHCLTTIAWHRGLRPVGLPLRMEEPLELLAFKARLEAERPWAVIVNGTGATGTVTGALETALAAACASAKVQFMSISSVQMFTINGAHAWTEAEAPNLETQEALGRRDVEQAIFQANERALLVRTTPVFTDGEQERGWMTSHKGAKTVPDLVSATYAPDLAHAALDLLVDQEWGLWHLASQPPSSAAELAKLLLMDGLSSSPAAKSYSSGSQSGVVALESIRGAIMPSLFDALSRFTPKASGYTIAASTASAEELDGALA</sequence>
<evidence type="ECO:0000313" key="3">
    <source>
        <dbReference type="Proteomes" id="UP000295238"/>
    </source>
</evidence>
<dbReference type="Gene3D" id="3.20.20.80">
    <property type="entry name" value="Glycosidases"/>
    <property type="match status" value="1"/>
</dbReference>
<accession>A0A4V3APC8</accession>
<dbReference type="SUPFAM" id="SSF51735">
    <property type="entry name" value="NAD(P)-binding Rossmann-fold domains"/>
    <property type="match status" value="1"/>
</dbReference>
<gene>
    <name evidence="2" type="ORF">E2F50_15115</name>
</gene>